<name>A0A9P5MML8_9AGAM</name>
<comment type="caution">
    <text evidence="2">The sequence shown here is derived from an EMBL/GenBank/DDBJ whole genome shotgun (WGS) entry which is preliminary data.</text>
</comment>
<dbReference type="Pfam" id="PF20149">
    <property type="entry name" value="DUF6532"/>
    <property type="match status" value="1"/>
</dbReference>
<sequence>MSARALYRCRLSCKDAFPSPDMKKEWANDVWNESCAREAYPDLSRQDEEFVYSNMGFLTDIKAEIQHAVKSLYGFDTSRAPDIIGRNASRAQALLSNMTFIYQDPNLEGLPHYPYRHPIIQTAINLMWFEDKEDDGIVFHEYFAPMIPFEVIALVLTVVECCIGEWSDGTWKESKLSEERYKSIYISHVNTLRDLHSHGQHQQGGDLLAQIQYDLLKEARIHAGAPPDPIIGGGRLPLATRDAALEEYLPAYERNEQPGLPAIRVFSDE</sequence>
<dbReference type="InterPro" id="IPR045341">
    <property type="entry name" value="DUF6532"/>
</dbReference>
<organism evidence="2 3">
    <name type="scientific">Russula ochroleuca</name>
    <dbReference type="NCBI Taxonomy" id="152965"/>
    <lineage>
        <taxon>Eukaryota</taxon>
        <taxon>Fungi</taxon>
        <taxon>Dikarya</taxon>
        <taxon>Basidiomycota</taxon>
        <taxon>Agaricomycotina</taxon>
        <taxon>Agaricomycetes</taxon>
        <taxon>Russulales</taxon>
        <taxon>Russulaceae</taxon>
        <taxon>Russula</taxon>
    </lineage>
</organism>
<dbReference type="Proteomes" id="UP000759537">
    <property type="component" value="Unassembled WGS sequence"/>
</dbReference>
<proteinExistence type="predicted"/>
<reference evidence="2" key="1">
    <citation type="submission" date="2019-10" db="EMBL/GenBank/DDBJ databases">
        <authorList>
            <consortium name="DOE Joint Genome Institute"/>
            <person name="Kuo A."/>
            <person name="Miyauchi S."/>
            <person name="Kiss E."/>
            <person name="Drula E."/>
            <person name="Kohler A."/>
            <person name="Sanchez-Garcia M."/>
            <person name="Andreopoulos B."/>
            <person name="Barry K.W."/>
            <person name="Bonito G."/>
            <person name="Buee M."/>
            <person name="Carver A."/>
            <person name="Chen C."/>
            <person name="Cichocki N."/>
            <person name="Clum A."/>
            <person name="Culley D."/>
            <person name="Crous P.W."/>
            <person name="Fauchery L."/>
            <person name="Girlanda M."/>
            <person name="Hayes R."/>
            <person name="Keri Z."/>
            <person name="LaButti K."/>
            <person name="Lipzen A."/>
            <person name="Lombard V."/>
            <person name="Magnuson J."/>
            <person name="Maillard F."/>
            <person name="Morin E."/>
            <person name="Murat C."/>
            <person name="Nolan M."/>
            <person name="Ohm R."/>
            <person name="Pangilinan J."/>
            <person name="Pereira M."/>
            <person name="Perotto S."/>
            <person name="Peter M."/>
            <person name="Riley R."/>
            <person name="Sitrit Y."/>
            <person name="Stielow B."/>
            <person name="Szollosi G."/>
            <person name="Zifcakova L."/>
            <person name="Stursova M."/>
            <person name="Spatafora J.W."/>
            <person name="Tedersoo L."/>
            <person name="Vaario L.-M."/>
            <person name="Yamada A."/>
            <person name="Yan M."/>
            <person name="Wang P."/>
            <person name="Xu J."/>
            <person name="Bruns T."/>
            <person name="Baldrian P."/>
            <person name="Vilgalys R."/>
            <person name="Henrissat B."/>
            <person name="Grigoriev I.V."/>
            <person name="Hibbett D."/>
            <person name="Nagy L.G."/>
            <person name="Martin F.M."/>
        </authorList>
    </citation>
    <scope>NUCLEOTIDE SEQUENCE</scope>
    <source>
        <strain evidence="2">Prilba</strain>
    </source>
</reference>
<keyword evidence="3" id="KW-1185">Reference proteome</keyword>
<reference evidence="2" key="2">
    <citation type="journal article" date="2020" name="Nat. Commun.">
        <title>Large-scale genome sequencing of mycorrhizal fungi provides insights into the early evolution of symbiotic traits.</title>
        <authorList>
            <person name="Miyauchi S."/>
            <person name="Kiss E."/>
            <person name="Kuo A."/>
            <person name="Drula E."/>
            <person name="Kohler A."/>
            <person name="Sanchez-Garcia M."/>
            <person name="Morin E."/>
            <person name="Andreopoulos B."/>
            <person name="Barry K.W."/>
            <person name="Bonito G."/>
            <person name="Buee M."/>
            <person name="Carver A."/>
            <person name="Chen C."/>
            <person name="Cichocki N."/>
            <person name="Clum A."/>
            <person name="Culley D."/>
            <person name="Crous P.W."/>
            <person name="Fauchery L."/>
            <person name="Girlanda M."/>
            <person name="Hayes R.D."/>
            <person name="Keri Z."/>
            <person name="LaButti K."/>
            <person name="Lipzen A."/>
            <person name="Lombard V."/>
            <person name="Magnuson J."/>
            <person name="Maillard F."/>
            <person name="Murat C."/>
            <person name="Nolan M."/>
            <person name="Ohm R.A."/>
            <person name="Pangilinan J."/>
            <person name="Pereira M.F."/>
            <person name="Perotto S."/>
            <person name="Peter M."/>
            <person name="Pfister S."/>
            <person name="Riley R."/>
            <person name="Sitrit Y."/>
            <person name="Stielow J.B."/>
            <person name="Szollosi G."/>
            <person name="Zifcakova L."/>
            <person name="Stursova M."/>
            <person name="Spatafora J.W."/>
            <person name="Tedersoo L."/>
            <person name="Vaario L.M."/>
            <person name="Yamada A."/>
            <person name="Yan M."/>
            <person name="Wang P."/>
            <person name="Xu J."/>
            <person name="Bruns T."/>
            <person name="Baldrian P."/>
            <person name="Vilgalys R."/>
            <person name="Dunand C."/>
            <person name="Henrissat B."/>
            <person name="Grigoriev I.V."/>
            <person name="Hibbett D."/>
            <person name="Nagy L.G."/>
            <person name="Martin F.M."/>
        </authorList>
    </citation>
    <scope>NUCLEOTIDE SEQUENCE</scope>
    <source>
        <strain evidence="2">Prilba</strain>
    </source>
</reference>
<feature type="domain" description="DUF6532" evidence="1">
    <location>
        <begin position="3"/>
        <end position="194"/>
    </location>
</feature>
<dbReference type="EMBL" id="WHVB01000023">
    <property type="protein sequence ID" value="KAF8471412.1"/>
    <property type="molecule type" value="Genomic_DNA"/>
</dbReference>
<dbReference type="AlphaFoldDB" id="A0A9P5MML8"/>
<accession>A0A9P5MML8</accession>
<evidence type="ECO:0000313" key="3">
    <source>
        <dbReference type="Proteomes" id="UP000759537"/>
    </source>
</evidence>
<protein>
    <recommendedName>
        <fullName evidence="1">DUF6532 domain-containing protein</fullName>
    </recommendedName>
</protein>
<gene>
    <name evidence="2" type="ORF">DFH94DRAFT_769382</name>
</gene>
<evidence type="ECO:0000313" key="2">
    <source>
        <dbReference type="EMBL" id="KAF8471412.1"/>
    </source>
</evidence>
<evidence type="ECO:0000259" key="1">
    <source>
        <dbReference type="Pfam" id="PF20149"/>
    </source>
</evidence>
<dbReference type="OrthoDB" id="3268553at2759"/>